<feature type="domain" description="YetF-like N-terminal transmembrane" evidence="9">
    <location>
        <begin position="4"/>
        <end position="77"/>
    </location>
</feature>
<dbReference type="Pfam" id="PF04239">
    <property type="entry name" value="DUF421"/>
    <property type="match status" value="1"/>
</dbReference>
<dbReference type="InterPro" id="IPR023090">
    <property type="entry name" value="UPF0702_alpha/beta_dom_sf"/>
</dbReference>
<keyword evidence="11" id="KW-1185">Reference proteome</keyword>
<comment type="subcellular location">
    <subcellularLocation>
        <location evidence="1">Cell membrane</location>
        <topology evidence="1">Multi-pass membrane protein</topology>
    </subcellularLocation>
</comment>
<keyword evidence="4 7" id="KW-0812">Transmembrane</keyword>
<keyword evidence="6 7" id="KW-0472">Membrane</keyword>
<dbReference type="Proteomes" id="UP001172721">
    <property type="component" value="Unassembled WGS sequence"/>
</dbReference>
<dbReference type="InterPro" id="IPR048454">
    <property type="entry name" value="YetF_N"/>
</dbReference>
<sequence>MSVFELIARVVIAYLFLLALTRLMGRKEISQMTFFNFISAIVFGTLGGTLITDPNMSIRNGLLVVACWGAVTILTGYLDLKSKTARNLMTGEPVIIIRDGLIMEKTLKRVRLDVNSLMAQLREKEIFSLTEVDYAIFETDGKLSVMKKGSGQKSAAPKPPIFPFPTEVISDGNIHTANLDKLQLDEAWLHQQLRNQGISSVSDVFFAQVQKDGILYIDKRDDR</sequence>
<gene>
    <name evidence="10" type="ORF">QYB97_10480</name>
</gene>
<dbReference type="PANTHER" id="PTHR34582:SF6">
    <property type="entry name" value="UPF0702 TRANSMEMBRANE PROTEIN YCAP"/>
    <property type="match status" value="1"/>
</dbReference>
<evidence type="ECO:0000256" key="6">
    <source>
        <dbReference type="ARBA" id="ARBA00023136"/>
    </source>
</evidence>
<protein>
    <submittedName>
        <fullName evidence="10">DUF421 domain-containing protein</fullName>
    </submittedName>
</protein>
<comment type="similarity">
    <text evidence="2">Belongs to the UPF0702 family.</text>
</comment>
<name>A0ABT8HVU9_9BACL</name>
<dbReference type="EMBL" id="JAUHTR010000004">
    <property type="protein sequence ID" value="MDN4524905.1"/>
    <property type="molecule type" value="Genomic_DNA"/>
</dbReference>
<evidence type="ECO:0000259" key="8">
    <source>
        <dbReference type="Pfam" id="PF04239"/>
    </source>
</evidence>
<proteinExistence type="inferred from homology"/>
<evidence type="ECO:0000256" key="2">
    <source>
        <dbReference type="ARBA" id="ARBA00006448"/>
    </source>
</evidence>
<evidence type="ECO:0000313" key="10">
    <source>
        <dbReference type="EMBL" id="MDN4524905.1"/>
    </source>
</evidence>
<keyword evidence="5 7" id="KW-1133">Transmembrane helix</keyword>
<dbReference type="PANTHER" id="PTHR34582">
    <property type="entry name" value="UPF0702 TRANSMEMBRANE PROTEIN YCAP"/>
    <property type="match status" value="1"/>
</dbReference>
<keyword evidence="3" id="KW-1003">Cell membrane</keyword>
<comment type="caution">
    <text evidence="10">The sequence shown here is derived from an EMBL/GenBank/DDBJ whole genome shotgun (WGS) entry which is preliminary data.</text>
</comment>
<feature type="transmembrane region" description="Helical" evidence="7">
    <location>
        <begin position="6"/>
        <end position="25"/>
    </location>
</feature>
<evidence type="ECO:0000256" key="1">
    <source>
        <dbReference type="ARBA" id="ARBA00004651"/>
    </source>
</evidence>
<dbReference type="Gene3D" id="3.30.240.20">
    <property type="entry name" value="bsu07140 like domains"/>
    <property type="match status" value="2"/>
</dbReference>
<evidence type="ECO:0000259" key="9">
    <source>
        <dbReference type="Pfam" id="PF20730"/>
    </source>
</evidence>
<evidence type="ECO:0000313" key="11">
    <source>
        <dbReference type="Proteomes" id="UP001172721"/>
    </source>
</evidence>
<feature type="transmembrane region" description="Helical" evidence="7">
    <location>
        <begin position="58"/>
        <end position="80"/>
    </location>
</feature>
<feature type="transmembrane region" description="Helical" evidence="7">
    <location>
        <begin position="32"/>
        <end position="52"/>
    </location>
</feature>
<dbReference type="Pfam" id="PF20730">
    <property type="entry name" value="YetF_N"/>
    <property type="match status" value="1"/>
</dbReference>
<evidence type="ECO:0000256" key="5">
    <source>
        <dbReference type="ARBA" id="ARBA00022989"/>
    </source>
</evidence>
<dbReference type="InterPro" id="IPR007353">
    <property type="entry name" value="DUF421"/>
</dbReference>
<evidence type="ECO:0000256" key="4">
    <source>
        <dbReference type="ARBA" id="ARBA00022692"/>
    </source>
</evidence>
<feature type="domain" description="YetF C-terminal" evidence="8">
    <location>
        <begin position="81"/>
        <end position="209"/>
    </location>
</feature>
<reference evidence="10" key="1">
    <citation type="submission" date="2023-07" db="EMBL/GenBank/DDBJ databases">
        <title>Fictibacillus sp. isolated from freshwater pond.</title>
        <authorList>
            <person name="Kirdat K."/>
            <person name="Bhat A."/>
            <person name="Mourya A."/>
            <person name="Yadav A."/>
        </authorList>
    </citation>
    <scope>NUCLEOTIDE SEQUENCE</scope>
    <source>
        <strain evidence="10">NE201</strain>
    </source>
</reference>
<dbReference type="RefSeq" id="WP_301165944.1">
    <property type="nucleotide sequence ID" value="NZ_JAUHTR010000004.1"/>
</dbReference>
<evidence type="ECO:0000256" key="3">
    <source>
        <dbReference type="ARBA" id="ARBA00022475"/>
    </source>
</evidence>
<organism evidence="10 11">
    <name type="scientific">Fictibacillus fluitans</name>
    <dbReference type="NCBI Taxonomy" id="3058422"/>
    <lineage>
        <taxon>Bacteria</taxon>
        <taxon>Bacillati</taxon>
        <taxon>Bacillota</taxon>
        <taxon>Bacilli</taxon>
        <taxon>Bacillales</taxon>
        <taxon>Fictibacillaceae</taxon>
        <taxon>Fictibacillus</taxon>
    </lineage>
</organism>
<accession>A0ABT8HVU9</accession>
<evidence type="ECO:0000256" key="7">
    <source>
        <dbReference type="SAM" id="Phobius"/>
    </source>
</evidence>